<evidence type="ECO:0000256" key="1">
    <source>
        <dbReference type="ARBA" id="ARBA00022737"/>
    </source>
</evidence>
<evidence type="ECO:0000259" key="5">
    <source>
        <dbReference type="PROSITE" id="PS51192"/>
    </source>
</evidence>
<dbReference type="InterPro" id="IPR000330">
    <property type="entry name" value="SNF2_N"/>
</dbReference>
<reference evidence="6 7" key="1">
    <citation type="journal article" date="2021" name="Sci. Rep.">
        <title>Genome sequencing of the multicellular alga Astrephomene provides insights into convergent evolution of germ-soma differentiation.</title>
        <authorList>
            <person name="Yamashita S."/>
            <person name="Yamamoto K."/>
            <person name="Matsuzaki R."/>
            <person name="Suzuki S."/>
            <person name="Yamaguchi H."/>
            <person name="Hirooka S."/>
            <person name="Minakuchi Y."/>
            <person name="Miyagishima S."/>
            <person name="Kawachi M."/>
            <person name="Toyoda A."/>
            <person name="Nozaki H."/>
        </authorList>
    </citation>
    <scope>NUCLEOTIDE SEQUENCE [LARGE SCALE GENOMIC DNA]</scope>
    <source>
        <strain evidence="6 7">NIES-4017</strain>
    </source>
</reference>
<feature type="compositionally biased region" description="Pro residues" evidence="4">
    <location>
        <begin position="1031"/>
        <end position="1041"/>
    </location>
</feature>
<feature type="region of interest" description="Disordered" evidence="4">
    <location>
        <begin position="348"/>
        <end position="367"/>
    </location>
</feature>
<protein>
    <recommendedName>
        <fullName evidence="5">Helicase ATP-binding domain-containing protein</fullName>
    </recommendedName>
</protein>
<feature type="region of interest" description="Disordered" evidence="4">
    <location>
        <begin position="1029"/>
        <end position="1048"/>
    </location>
</feature>
<keyword evidence="2" id="KW-0547">Nucleotide-binding</keyword>
<gene>
    <name evidence="6" type="ORF">Agub_g12625</name>
</gene>
<keyword evidence="2" id="KW-0067">ATP-binding</keyword>
<keyword evidence="3" id="KW-0238">DNA-binding</keyword>
<dbReference type="InterPro" id="IPR011989">
    <property type="entry name" value="ARM-like"/>
</dbReference>
<dbReference type="InterPro" id="IPR022707">
    <property type="entry name" value="Mot1_central_dom"/>
</dbReference>
<evidence type="ECO:0000313" key="7">
    <source>
        <dbReference type="Proteomes" id="UP001054857"/>
    </source>
</evidence>
<proteinExistence type="predicted"/>
<dbReference type="SUPFAM" id="SSF52540">
    <property type="entry name" value="P-loop containing nucleoside triphosphate hydrolases"/>
    <property type="match status" value="1"/>
</dbReference>
<name>A0AAD3E190_9CHLO</name>
<dbReference type="InterPro" id="IPR016024">
    <property type="entry name" value="ARM-type_fold"/>
</dbReference>
<dbReference type="Pfam" id="PF00176">
    <property type="entry name" value="SNF2-rel_dom"/>
    <property type="match status" value="1"/>
</dbReference>
<evidence type="ECO:0000313" key="6">
    <source>
        <dbReference type="EMBL" id="GFR50408.1"/>
    </source>
</evidence>
<feature type="domain" description="Helicase ATP-binding" evidence="5">
    <location>
        <begin position="987"/>
        <end position="1197"/>
    </location>
</feature>
<keyword evidence="2" id="KW-0347">Helicase</keyword>
<dbReference type="SUPFAM" id="SSF48371">
    <property type="entry name" value="ARM repeat"/>
    <property type="match status" value="1"/>
</dbReference>
<dbReference type="GO" id="GO:0005524">
    <property type="term" value="F:ATP binding"/>
    <property type="evidence" value="ECO:0007669"/>
    <property type="project" value="InterPro"/>
</dbReference>
<dbReference type="EMBL" id="BMAR01000037">
    <property type="protein sequence ID" value="GFR50408.1"/>
    <property type="molecule type" value="Genomic_DNA"/>
</dbReference>
<dbReference type="PANTHER" id="PTHR36498">
    <property type="entry name" value="TATA-BINDING PROTEIN-ASSOCIATED FACTOR 172"/>
    <property type="match status" value="1"/>
</dbReference>
<dbReference type="GO" id="GO:0003677">
    <property type="term" value="F:DNA binding"/>
    <property type="evidence" value="ECO:0007669"/>
    <property type="project" value="UniProtKB-KW"/>
</dbReference>
<feature type="region of interest" description="Disordered" evidence="4">
    <location>
        <begin position="704"/>
        <end position="730"/>
    </location>
</feature>
<dbReference type="Pfam" id="PF23271">
    <property type="entry name" value="HEAT_GCN1"/>
    <property type="match status" value="1"/>
</dbReference>
<dbReference type="GO" id="GO:0017025">
    <property type="term" value="F:TBP-class protein binding"/>
    <property type="evidence" value="ECO:0007669"/>
    <property type="project" value="InterPro"/>
</dbReference>
<dbReference type="Proteomes" id="UP001054857">
    <property type="component" value="Unassembled WGS sequence"/>
</dbReference>
<dbReference type="Pfam" id="PF12054">
    <property type="entry name" value="DUF3535"/>
    <property type="match status" value="1"/>
</dbReference>
<organism evidence="6 7">
    <name type="scientific">Astrephomene gubernaculifera</name>
    <dbReference type="NCBI Taxonomy" id="47775"/>
    <lineage>
        <taxon>Eukaryota</taxon>
        <taxon>Viridiplantae</taxon>
        <taxon>Chlorophyta</taxon>
        <taxon>core chlorophytes</taxon>
        <taxon>Chlorophyceae</taxon>
        <taxon>CS clade</taxon>
        <taxon>Chlamydomonadales</taxon>
        <taxon>Astrephomenaceae</taxon>
        <taxon>Astrephomene</taxon>
    </lineage>
</organism>
<keyword evidence="1" id="KW-0677">Repeat</keyword>
<dbReference type="InterPro" id="IPR044972">
    <property type="entry name" value="Mot1"/>
</dbReference>
<dbReference type="InterPro" id="IPR057546">
    <property type="entry name" value="HEAT_GCN1"/>
</dbReference>
<evidence type="ECO:0000256" key="3">
    <source>
        <dbReference type="ARBA" id="ARBA00023125"/>
    </source>
</evidence>
<dbReference type="PANTHER" id="PTHR36498:SF1">
    <property type="entry name" value="TATA-BINDING PROTEIN-ASSOCIATED FACTOR 172"/>
    <property type="match status" value="1"/>
</dbReference>
<evidence type="ECO:0000256" key="4">
    <source>
        <dbReference type="SAM" id="MobiDB-lite"/>
    </source>
</evidence>
<accession>A0AAD3E190</accession>
<dbReference type="GO" id="GO:0004386">
    <property type="term" value="F:helicase activity"/>
    <property type="evidence" value="ECO:0007669"/>
    <property type="project" value="UniProtKB-KW"/>
</dbReference>
<keyword evidence="7" id="KW-1185">Reference proteome</keyword>
<dbReference type="SMART" id="SM00487">
    <property type="entry name" value="DEXDc"/>
    <property type="match status" value="1"/>
</dbReference>
<dbReference type="PROSITE" id="PS51192">
    <property type="entry name" value="HELICASE_ATP_BIND_1"/>
    <property type="match status" value="1"/>
</dbReference>
<sequence length="1310" mass="135625">MALQALDAGSVGSVAGMLRELQVQGDWRVRYGGFCGLKYTLAARLDLAPQLLPAALPLLRRGLADPDDDVRAACADALVPVAGALRVVGPQAVSELRAQLWDLLPQLSDLSAATNSVMSLLAHLYGSGASSSSSSNASGGGGGVGGASEELTLLVPRLWPFVRHTLSTVRASVMQCLERMLSTAAAAGSGGASSAAAAPTRCMAADAQHGVSDAADAPATAAADTADAPLQCYPAWLQPLLPALLQLVFQNVMVESETRVLDASVRVWRLLVRCAAPAALQDSLSPEQLAGLLAMGATQVGRPLDPQIFMVPYSADPSRLLPLAVLRQLAGPAAAPAAAAAASTAAAGDAGGLRSPKRARTSSKQKQNAAAAAAAEAAAAAAAAAAAGPGLPNDFIVGTLGEEAVARMRTTAASCLGALFACAHANGAVAPAPVLLAGLSSSSATARQFSALTARAWLQYAKQQLLLLQPPNTDPYQAQQQLQLLLQQQPQILIPQPLLQQIFRALSANSCTAPLAPASLEPYSEVAPYYAQMRREVLALVSAALEVNVLLPLPAGVAVDHVGAEHAAALVAAAAAAGPAEGTPLALACSRLRGALASLQALEQYLHVTALASLAAACVHSGALPDKFNTVIQPLMNCLRREPQLKLQEVCADGLAELLALCCGRTPSPNDKLVRNIAAMATADLLATPGSGAPGTATAAAAGPLAGLQQQQQQQPGAAGPDGNGDPAASQQLTRISRRGGEAALVAMARRFEAGLWQQLPTLWTLVAGPLATSVAAAGGGGGGGDAVTTAAVGGLHILRVLGPALAAPLLPSVVPLLGDVCRWVRASDPRVRQAAARCASTLARCWTAELMPELLKQVVPMLSSPDDGVRLGGVEVVSALCGELGAALVPYVVLLLVPLLRRMSDPHAEVRAAASSCFGALMTLLPLAQGVPTPPGLDGSQLATVQQDSAFLLQLLDNRHVASYDLPFQLPYTLRPYQQDGINWLAFLRRFGLHGVLADDMGLGKTLQASCIMAAASLEAEAAFAAAASTPPPASDPPATGPSSSLSSAPHAQLQLLPCLVVCPATLVGHWVHEVNSTIGPMGLRPLAYGGLPSERAAAQSAFDKSLRSVSAASPRLPYNMLVMSYESLRADIDWVASRNWLYCVLDEGHAIRNPRSRVTVACKRIVAQHRLLLSGTPIQNDVLEMWSLFDFLMPGFLGPERAFRAKFGKALQEARVSKRGSREAEAGLLALEGLHRSLLPFVLRRSKGQVLADLPPKIVTDIYCDMSELQARLYEDFRKSKASAEAIEALRSGDARRAAAAGSDDTGG</sequence>
<keyword evidence="2" id="KW-0378">Hydrolase</keyword>
<comment type="caution">
    <text evidence="6">The sequence shown here is derived from an EMBL/GenBank/DDBJ whole genome shotgun (WGS) entry which is preliminary data.</text>
</comment>
<feature type="compositionally biased region" description="Low complexity" evidence="4">
    <location>
        <begin position="704"/>
        <end position="729"/>
    </location>
</feature>
<dbReference type="InterPro" id="IPR038718">
    <property type="entry name" value="SNF2-like_sf"/>
</dbReference>
<dbReference type="InterPro" id="IPR027417">
    <property type="entry name" value="P-loop_NTPase"/>
</dbReference>
<dbReference type="GO" id="GO:0016887">
    <property type="term" value="F:ATP hydrolysis activity"/>
    <property type="evidence" value="ECO:0007669"/>
    <property type="project" value="InterPro"/>
</dbReference>
<evidence type="ECO:0000256" key="2">
    <source>
        <dbReference type="ARBA" id="ARBA00022806"/>
    </source>
</evidence>
<dbReference type="Gene3D" id="1.25.10.10">
    <property type="entry name" value="Leucine-rich Repeat Variant"/>
    <property type="match status" value="2"/>
</dbReference>
<feature type="non-terminal residue" evidence="6">
    <location>
        <position position="1310"/>
    </location>
</feature>
<dbReference type="Gene3D" id="3.40.50.10810">
    <property type="entry name" value="Tandem AAA-ATPase domain"/>
    <property type="match status" value="1"/>
</dbReference>
<dbReference type="InterPro" id="IPR014001">
    <property type="entry name" value="Helicase_ATP-bd"/>
</dbReference>